<sequence>MKTATFPPLRVEPALRRAAEDVLHEGETLSAFVEASVRAQIDLRRTQVEFVARGLAARERARREGSYVAAGSVLESLEERLKKARQSRR</sequence>
<name>A0ABV4HKC0_9GAMM</name>
<protein>
    <submittedName>
        <fullName evidence="1">YlcI/YnfO family protein</fullName>
    </submittedName>
</protein>
<proteinExistence type="predicted"/>
<keyword evidence="2" id="KW-1185">Reference proteome</keyword>
<reference evidence="1 2" key="1">
    <citation type="submission" date="2024-07" db="EMBL/GenBank/DDBJ databases">
        <title>Luteimonas salilacus sp. nov., isolated from the shore soil of Salt Lake in Tibet of China.</title>
        <authorList>
            <person name="Zhang X."/>
            <person name="Li A."/>
        </authorList>
    </citation>
    <scope>NUCLEOTIDE SEQUENCE [LARGE SCALE GENOMIC DNA]</scope>
    <source>
        <strain evidence="1 2">B3-2-R+30</strain>
    </source>
</reference>
<gene>
    <name evidence="1" type="ORF">AB6713_00920</name>
</gene>
<organism evidence="1 2">
    <name type="scientific">Luteimonas salinilitoris</name>
    <dbReference type="NCBI Taxonomy" id="3237697"/>
    <lineage>
        <taxon>Bacteria</taxon>
        <taxon>Pseudomonadati</taxon>
        <taxon>Pseudomonadota</taxon>
        <taxon>Gammaproteobacteria</taxon>
        <taxon>Lysobacterales</taxon>
        <taxon>Lysobacteraceae</taxon>
        <taxon>Luteimonas</taxon>
    </lineage>
</organism>
<accession>A0ABV4HKC0</accession>
<dbReference type="EMBL" id="JBFWIC010000001">
    <property type="protein sequence ID" value="MEZ0473185.1"/>
    <property type="molecule type" value="Genomic_DNA"/>
</dbReference>
<comment type="caution">
    <text evidence="1">The sequence shown here is derived from an EMBL/GenBank/DDBJ whole genome shotgun (WGS) entry which is preliminary data.</text>
</comment>
<dbReference type="NCBIfam" id="NF041551">
    <property type="entry name" value="YlcI_YnfO_N"/>
    <property type="match status" value="1"/>
</dbReference>
<evidence type="ECO:0000313" key="1">
    <source>
        <dbReference type="EMBL" id="MEZ0473185.1"/>
    </source>
</evidence>
<dbReference type="Proteomes" id="UP001566331">
    <property type="component" value="Unassembled WGS sequence"/>
</dbReference>
<dbReference type="RefSeq" id="WP_370563300.1">
    <property type="nucleotide sequence ID" value="NZ_JBFWIB010000003.1"/>
</dbReference>
<evidence type="ECO:0000313" key="2">
    <source>
        <dbReference type="Proteomes" id="UP001566331"/>
    </source>
</evidence>